<dbReference type="AlphaFoldDB" id="A0A848M311"/>
<dbReference type="InterPro" id="IPR006977">
    <property type="entry name" value="Yip1_dom"/>
</dbReference>
<sequence length="717" mass="80982">MWNLKRFKLLLAVLMLTVPVLTHTADADVMYNTFTRDGFGRLVWGTQPAYAPAKIIGHDLYVSDEQNPEVMQPSPLRNPQDVYIDNKDEIYVADSGNNRIVHFHKNGSFKRYITPEDSPLNNPHSVFVTEDGNIYVADTGNKRVIVMDPDGKLLQEFGKPDSEFMPKDLVFDPIKVIVDKRGYIYIATLGGYYGAIQLDPEGNFSKFYGANKAPFSAIDAVKRALYTRDMYANELNKVPPAINNMTIDDNGFIYTVTSGKDVTSEQIKKLNFEGQNLLAKSSDLSSVNNSYGEFTPQNLRRQPEAVPSIADAAVDSEGNFTVIDKTFNNVSQYDANGELLFFWGGQSANGITQLGLIKSPVSIDMNSQQELFILDNQENVLQQFRLSEFGALVYHANGLTMAGKYEESEQYWSEVLKLNAFYTPALSGLAKAAYKKGDYNQAAVYYRQAGNEIGYSESFWQIRLQWMQKNFAVFATGLLVLIFGSMVVRRLWSRLLSKRSGSKAVSPRSRAEAWLQHVRHVFYLLKHPIDGFTALRFEGKGSYIGAFIILLGAYAAISLSKLYTSFSFNKILIQQVNIYMIFLQFVIFVLAWVICNYLISAIYRGEGRFRDVFIGCAYALVPLIIVGIPLALISNVLTLSEAPLYYYIRNAMLVWIGFLFFWKVQSLHNYSVGETLVNILLTIFAIAVMAVLAFILVGLTNEIRVFLYELYQEVMLR</sequence>
<feature type="transmembrane region" description="Helical" evidence="7">
    <location>
        <begin position="543"/>
        <end position="564"/>
    </location>
</feature>
<dbReference type="Pfam" id="PF04893">
    <property type="entry name" value="Yip1"/>
    <property type="match status" value="1"/>
</dbReference>
<dbReference type="SUPFAM" id="SSF101898">
    <property type="entry name" value="NHL repeat"/>
    <property type="match status" value="1"/>
</dbReference>
<evidence type="ECO:0000256" key="3">
    <source>
        <dbReference type="ARBA" id="ARBA00022737"/>
    </source>
</evidence>
<feature type="transmembrane region" description="Helical" evidence="7">
    <location>
        <begin position="676"/>
        <end position="699"/>
    </location>
</feature>
<dbReference type="GO" id="GO:0016020">
    <property type="term" value="C:membrane"/>
    <property type="evidence" value="ECO:0007669"/>
    <property type="project" value="UniProtKB-SubCell"/>
</dbReference>
<gene>
    <name evidence="10" type="ORF">HII30_02305</name>
</gene>
<reference evidence="10 11" key="1">
    <citation type="submission" date="2020-04" db="EMBL/GenBank/DDBJ databases">
        <title>Paenibacillus algicola sp. nov., a novel marine bacterium producing alginate lyase.</title>
        <authorList>
            <person name="Huang H."/>
        </authorList>
    </citation>
    <scope>NUCLEOTIDE SEQUENCE [LARGE SCALE GENOMIC DNA]</scope>
    <source>
        <strain evidence="10 11">L7-75</strain>
    </source>
</reference>
<dbReference type="PROSITE" id="PS51125">
    <property type="entry name" value="NHL"/>
    <property type="match status" value="2"/>
</dbReference>
<dbReference type="Pfam" id="PF01436">
    <property type="entry name" value="NHL"/>
    <property type="match status" value="2"/>
</dbReference>
<evidence type="ECO:0000256" key="4">
    <source>
        <dbReference type="ARBA" id="ARBA00022989"/>
    </source>
</evidence>
<feature type="transmembrane region" description="Helical" evidence="7">
    <location>
        <begin position="576"/>
        <end position="599"/>
    </location>
</feature>
<evidence type="ECO:0000256" key="8">
    <source>
        <dbReference type="SAM" id="SignalP"/>
    </source>
</evidence>
<keyword evidence="11" id="KW-1185">Reference proteome</keyword>
<dbReference type="InterPro" id="IPR050952">
    <property type="entry name" value="TRIM-NHL_E3_ligases"/>
</dbReference>
<keyword evidence="4 7" id="KW-1133">Transmembrane helix</keyword>
<evidence type="ECO:0000256" key="1">
    <source>
        <dbReference type="ARBA" id="ARBA00004141"/>
    </source>
</evidence>
<feature type="transmembrane region" description="Helical" evidence="7">
    <location>
        <begin position="471"/>
        <end position="492"/>
    </location>
</feature>
<evidence type="ECO:0000313" key="10">
    <source>
        <dbReference type="EMBL" id="NMO94620.1"/>
    </source>
</evidence>
<dbReference type="PANTHER" id="PTHR24104:SF25">
    <property type="entry name" value="PROTEIN LIN-41"/>
    <property type="match status" value="1"/>
</dbReference>
<dbReference type="InterPro" id="IPR011990">
    <property type="entry name" value="TPR-like_helical_dom_sf"/>
</dbReference>
<keyword evidence="2 7" id="KW-0812">Transmembrane</keyword>
<dbReference type="InterPro" id="IPR011042">
    <property type="entry name" value="6-blade_b-propeller_TolB-like"/>
</dbReference>
<dbReference type="InterPro" id="IPR001258">
    <property type="entry name" value="NHL_repeat"/>
</dbReference>
<evidence type="ECO:0000259" key="9">
    <source>
        <dbReference type="Pfam" id="PF04893"/>
    </source>
</evidence>
<feature type="domain" description="Yip1" evidence="9">
    <location>
        <begin position="523"/>
        <end position="693"/>
    </location>
</feature>
<keyword evidence="5 7" id="KW-0472">Membrane</keyword>
<feature type="chain" id="PRO_5039085212" evidence="8">
    <location>
        <begin position="25"/>
        <end position="717"/>
    </location>
</feature>
<proteinExistence type="predicted"/>
<feature type="signal peptide" evidence="8">
    <location>
        <begin position="1"/>
        <end position="24"/>
    </location>
</feature>
<evidence type="ECO:0000256" key="6">
    <source>
        <dbReference type="PROSITE-ProRule" id="PRU00504"/>
    </source>
</evidence>
<evidence type="ECO:0000256" key="2">
    <source>
        <dbReference type="ARBA" id="ARBA00022692"/>
    </source>
</evidence>
<feature type="transmembrane region" description="Helical" evidence="7">
    <location>
        <begin position="611"/>
        <end position="632"/>
    </location>
</feature>
<dbReference type="GO" id="GO:0008270">
    <property type="term" value="F:zinc ion binding"/>
    <property type="evidence" value="ECO:0007669"/>
    <property type="project" value="UniProtKB-KW"/>
</dbReference>
<protein>
    <submittedName>
        <fullName evidence="10">Nuclease PIN</fullName>
    </submittedName>
</protein>
<dbReference type="SUPFAM" id="SSF48452">
    <property type="entry name" value="TPR-like"/>
    <property type="match status" value="1"/>
</dbReference>
<dbReference type="PANTHER" id="PTHR24104">
    <property type="entry name" value="E3 UBIQUITIN-PROTEIN LIGASE NHLRC1-RELATED"/>
    <property type="match status" value="1"/>
</dbReference>
<feature type="transmembrane region" description="Helical" evidence="7">
    <location>
        <begin position="644"/>
        <end position="664"/>
    </location>
</feature>
<evidence type="ECO:0000313" key="11">
    <source>
        <dbReference type="Proteomes" id="UP000565468"/>
    </source>
</evidence>
<feature type="repeat" description="NHL" evidence="6">
    <location>
        <begin position="75"/>
        <end position="106"/>
    </location>
</feature>
<evidence type="ECO:0000256" key="7">
    <source>
        <dbReference type="SAM" id="Phobius"/>
    </source>
</evidence>
<dbReference type="Proteomes" id="UP000565468">
    <property type="component" value="Unassembled WGS sequence"/>
</dbReference>
<comment type="caution">
    <text evidence="10">The sequence shown here is derived from an EMBL/GenBank/DDBJ whole genome shotgun (WGS) entry which is preliminary data.</text>
</comment>
<accession>A0A848M311</accession>
<dbReference type="EMBL" id="JABBPN010000002">
    <property type="protein sequence ID" value="NMO94620.1"/>
    <property type="molecule type" value="Genomic_DNA"/>
</dbReference>
<organism evidence="10 11">
    <name type="scientific">Paenibacillus lemnae</name>
    <dbReference type="NCBI Taxonomy" id="1330551"/>
    <lineage>
        <taxon>Bacteria</taxon>
        <taxon>Bacillati</taxon>
        <taxon>Bacillota</taxon>
        <taxon>Bacilli</taxon>
        <taxon>Bacillales</taxon>
        <taxon>Paenibacillaceae</taxon>
        <taxon>Paenibacillus</taxon>
    </lineage>
</organism>
<keyword evidence="8" id="KW-0732">Signal</keyword>
<dbReference type="CDD" id="cd05819">
    <property type="entry name" value="NHL"/>
    <property type="match status" value="1"/>
</dbReference>
<name>A0A848M311_PAELE</name>
<keyword evidence="3" id="KW-0677">Repeat</keyword>
<comment type="subcellular location">
    <subcellularLocation>
        <location evidence="1">Membrane</location>
        <topology evidence="1">Multi-pass membrane protein</topology>
    </subcellularLocation>
</comment>
<dbReference type="Gene3D" id="2.120.10.30">
    <property type="entry name" value="TolB, C-terminal domain"/>
    <property type="match status" value="2"/>
</dbReference>
<evidence type="ECO:0000256" key="5">
    <source>
        <dbReference type="ARBA" id="ARBA00023136"/>
    </source>
</evidence>
<feature type="repeat" description="NHL" evidence="6">
    <location>
        <begin position="107"/>
        <end position="150"/>
    </location>
</feature>